<dbReference type="PANTHER" id="PTHR23114">
    <property type="entry name" value="M7GPPPN-MRNA HYDROLASE"/>
    <property type="match status" value="1"/>
</dbReference>
<accession>A0A0F4YP99</accession>
<feature type="compositionally biased region" description="Low complexity" evidence="9">
    <location>
        <begin position="317"/>
        <end position="337"/>
    </location>
</feature>
<dbReference type="PANTHER" id="PTHR23114:SF17">
    <property type="entry name" value="M7GPPPN-MRNA HYDROLASE"/>
    <property type="match status" value="1"/>
</dbReference>
<feature type="compositionally biased region" description="Low complexity" evidence="9">
    <location>
        <begin position="580"/>
        <end position="590"/>
    </location>
</feature>
<dbReference type="SMART" id="SM01125">
    <property type="entry name" value="DCP2"/>
    <property type="match status" value="1"/>
</dbReference>
<evidence type="ECO:0000313" key="12">
    <source>
        <dbReference type="Proteomes" id="UP000053958"/>
    </source>
</evidence>
<feature type="compositionally biased region" description="Polar residues" evidence="9">
    <location>
        <begin position="496"/>
        <end position="512"/>
    </location>
</feature>
<dbReference type="PROSITE" id="PS51462">
    <property type="entry name" value="NUDIX"/>
    <property type="match status" value="1"/>
</dbReference>
<evidence type="ECO:0000256" key="3">
    <source>
        <dbReference type="ARBA" id="ARBA00005279"/>
    </source>
</evidence>
<reference evidence="11 12" key="1">
    <citation type="submission" date="2015-04" db="EMBL/GenBank/DDBJ databases">
        <authorList>
            <person name="Heijne W.H."/>
            <person name="Fedorova N.D."/>
            <person name="Nierman W.C."/>
            <person name="Vollebregt A.W."/>
            <person name="Zhao Z."/>
            <person name="Wu L."/>
            <person name="Kumar M."/>
            <person name="Stam H."/>
            <person name="van den Berg M.A."/>
            <person name="Pel H.J."/>
        </authorList>
    </citation>
    <scope>NUCLEOTIDE SEQUENCE [LARGE SCALE GENOMIC DNA]</scope>
    <source>
        <strain evidence="11 12">CBS 393.64</strain>
    </source>
</reference>
<comment type="caution">
    <text evidence="11">The sequence shown here is derived from an EMBL/GenBank/DDBJ whole genome shotgun (WGS) entry which is preliminary data.</text>
</comment>
<dbReference type="GO" id="GO:0000932">
    <property type="term" value="C:P-body"/>
    <property type="evidence" value="ECO:0007669"/>
    <property type="project" value="TreeGrafter"/>
</dbReference>
<dbReference type="Gene3D" id="1.10.10.1050">
    <property type="entry name" value="Dcp2, box A domain"/>
    <property type="match status" value="1"/>
</dbReference>
<keyword evidence="6" id="KW-0378">Hydrolase</keyword>
<dbReference type="InterPro" id="IPR000086">
    <property type="entry name" value="NUDIX_hydrolase_dom"/>
</dbReference>
<evidence type="ECO:0000259" key="10">
    <source>
        <dbReference type="PROSITE" id="PS51462"/>
    </source>
</evidence>
<dbReference type="GO" id="GO:0030145">
    <property type="term" value="F:manganese ion binding"/>
    <property type="evidence" value="ECO:0007669"/>
    <property type="project" value="InterPro"/>
</dbReference>
<dbReference type="InterPro" id="IPR015797">
    <property type="entry name" value="NUDIX_hydrolase-like_dom_sf"/>
</dbReference>
<keyword evidence="7" id="KW-0694">RNA-binding</keyword>
<feature type="compositionally biased region" description="Low complexity" evidence="9">
    <location>
        <begin position="380"/>
        <end position="399"/>
    </location>
</feature>
<feature type="compositionally biased region" description="Low complexity" evidence="9">
    <location>
        <begin position="542"/>
        <end position="552"/>
    </location>
</feature>
<dbReference type="GO" id="GO:0000290">
    <property type="term" value="P:deadenylation-dependent decapping of nuclear-transcribed mRNA"/>
    <property type="evidence" value="ECO:0007669"/>
    <property type="project" value="InterPro"/>
</dbReference>
<protein>
    <submittedName>
        <fullName evidence="11">Decapping enzyme Dcp2</fullName>
    </submittedName>
</protein>
<feature type="compositionally biased region" description="Pro residues" evidence="9">
    <location>
        <begin position="515"/>
        <end position="526"/>
    </location>
</feature>
<comment type="cofactor">
    <cofactor evidence="1">
        <name>Mn(2+)</name>
        <dbReference type="ChEBI" id="CHEBI:29035"/>
    </cofactor>
</comment>
<evidence type="ECO:0000256" key="1">
    <source>
        <dbReference type="ARBA" id="ARBA00001936"/>
    </source>
</evidence>
<name>A0A0F4YP99_RASE3</name>
<evidence type="ECO:0000256" key="8">
    <source>
        <dbReference type="ARBA" id="ARBA00023211"/>
    </source>
</evidence>
<feature type="compositionally biased region" description="Polar residues" evidence="9">
    <location>
        <begin position="816"/>
        <end position="839"/>
    </location>
</feature>
<comment type="similarity">
    <text evidence="3">Belongs to the Nudix hydrolase family. DCP2 subfamily.</text>
</comment>
<dbReference type="GeneID" id="25318230"/>
<evidence type="ECO:0000256" key="7">
    <source>
        <dbReference type="ARBA" id="ARBA00022884"/>
    </source>
</evidence>
<evidence type="ECO:0000256" key="9">
    <source>
        <dbReference type="SAM" id="MobiDB-lite"/>
    </source>
</evidence>
<dbReference type="InterPro" id="IPR007722">
    <property type="entry name" value="DCP2_BoxA"/>
</dbReference>
<feature type="compositionally biased region" description="Polar residues" evidence="9">
    <location>
        <begin position="553"/>
        <end position="565"/>
    </location>
</feature>
<organism evidence="11 12">
    <name type="scientific">Rasamsonia emersonii (strain ATCC 16479 / CBS 393.64 / IMI 116815)</name>
    <dbReference type="NCBI Taxonomy" id="1408163"/>
    <lineage>
        <taxon>Eukaryota</taxon>
        <taxon>Fungi</taxon>
        <taxon>Dikarya</taxon>
        <taxon>Ascomycota</taxon>
        <taxon>Pezizomycotina</taxon>
        <taxon>Eurotiomycetes</taxon>
        <taxon>Eurotiomycetidae</taxon>
        <taxon>Eurotiales</taxon>
        <taxon>Trichocomaceae</taxon>
        <taxon>Rasamsonia</taxon>
    </lineage>
</organism>
<keyword evidence="4" id="KW-0963">Cytoplasm</keyword>
<comment type="subcellular location">
    <subcellularLocation>
        <location evidence="2">Cytoplasm</location>
    </subcellularLocation>
</comment>
<feature type="region of interest" description="Disordered" evidence="9">
    <location>
        <begin position="744"/>
        <end position="842"/>
    </location>
</feature>
<evidence type="ECO:0000313" key="11">
    <source>
        <dbReference type="EMBL" id="KKA20079.1"/>
    </source>
</evidence>
<dbReference type="SUPFAM" id="SSF140586">
    <property type="entry name" value="Dcp2 domain-like"/>
    <property type="match status" value="1"/>
</dbReference>
<evidence type="ECO:0000256" key="5">
    <source>
        <dbReference type="ARBA" id="ARBA00022723"/>
    </source>
</evidence>
<dbReference type="GO" id="GO:0000184">
    <property type="term" value="P:nuclear-transcribed mRNA catabolic process, nonsense-mediated decay"/>
    <property type="evidence" value="ECO:0007669"/>
    <property type="project" value="InterPro"/>
</dbReference>
<dbReference type="InterPro" id="IPR020084">
    <property type="entry name" value="NUDIX_hydrolase_CS"/>
</dbReference>
<dbReference type="GO" id="GO:0003723">
    <property type="term" value="F:RNA binding"/>
    <property type="evidence" value="ECO:0007669"/>
    <property type="project" value="UniProtKB-KW"/>
</dbReference>
<proteinExistence type="inferred from homology"/>
<dbReference type="CDD" id="cd03672">
    <property type="entry name" value="NUDIX_Dcp2p_Nudt20"/>
    <property type="match status" value="1"/>
</dbReference>
<dbReference type="Gene3D" id="3.90.79.10">
    <property type="entry name" value="Nucleoside Triphosphate Pyrophosphohydrolase"/>
    <property type="match status" value="1"/>
</dbReference>
<evidence type="ECO:0000256" key="2">
    <source>
        <dbReference type="ARBA" id="ARBA00004496"/>
    </source>
</evidence>
<feature type="domain" description="Nudix hydrolase" evidence="10">
    <location>
        <begin position="95"/>
        <end position="229"/>
    </location>
</feature>
<dbReference type="Proteomes" id="UP000053958">
    <property type="component" value="Unassembled WGS sequence"/>
</dbReference>
<keyword evidence="12" id="KW-1185">Reference proteome</keyword>
<dbReference type="EMBL" id="LASV01000291">
    <property type="protein sequence ID" value="KKA20079.1"/>
    <property type="molecule type" value="Genomic_DNA"/>
</dbReference>
<dbReference type="Pfam" id="PF05026">
    <property type="entry name" value="DCP2"/>
    <property type="match status" value="1"/>
</dbReference>
<dbReference type="STRING" id="1408163.A0A0F4YP99"/>
<dbReference type="SUPFAM" id="SSF55811">
    <property type="entry name" value="Nudix"/>
    <property type="match status" value="1"/>
</dbReference>
<dbReference type="InterPro" id="IPR044099">
    <property type="entry name" value="Dcp2_NUDIX"/>
</dbReference>
<keyword evidence="5" id="KW-0479">Metal-binding</keyword>
<gene>
    <name evidence="11" type="ORF">T310_5908</name>
</gene>
<dbReference type="InterPro" id="IPR036189">
    <property type="entry name" value="DCP2_BoxA_sf"/>
</dbReference>
<dbReference type="Pfam" id="PF00293">
    <property type="entry name" value="NUDIX"/>
    <property type="match status" value="1"/>
</dbReference>
<dbReference type="GO" id="GO:0140933">
    <property type="term" value="F:5'-(N(7)-methylguanosine 5'-triphospho)-[mRNA] hydrolase activity"/>
    <property type="evidence" value="ECO:0007669"/>
    <property type="project" value="InterPro"/>
</dbReference>
<dbReference type="RefSeq" id="XP_013326691.1">
    <property type="nucleotide sequence ID" value="XM_013471237.1"/>
</dbReference>
<feature type="region of interest" description="Disordered" evidence="9">
    <location>
        <begin position="310"/>
        <end position="724"/>
    </location>
</feature>
<feature type="compositionally biased region" description="Polar residues" evidence="9">
    <location>
        <begin position="762"/>
        <end position="777"/>
    </location>
</feature>
<keyword evidence="8" id="KW-0464">Manganese</keyword>
<evidence type="ECO:0000256" key="4">
    <source>
        <dbReference type="ARBA" id="ARBA00022490"/>
    </source>
</evidence>
<dbReference type="OrthoDB" id="18996at2759"/>
<evidence type="ECO:0000256" key="6">
    <source>
        <dbReference type="ARBA" id="ARBA00022801"/>
    </source>
</evidence>
<dbReference type="FunFam" id="3.90.79.10:FF:000003">
    <property type="entry name" value="M7GpppN-mRNA hydrolase isoform 2"/>
    <property type="match status" value="1"/>
</dbReference>
<sequence>MTETKLQLEDWLDDLCVRFIINLPREELESVERICFQVEEAQWFYEDFIRPLDPALPSLSLKAFAMRIFQHCPLMSQWSHYHHITAFSEFLAYKTRVPVRGAILLNDSMDEVVLVKGWKKGANWSFPRGKINKDEKDLDCAIREVYEETGFDIREAGLIKDENDVKYIEITMREQHMRLYVIRGVPKDFQFAPRTRKEISKIEWYKLSELPTLKKSKNHDAANANKFYMVAPFLHPLKKWIAQQRKLDAKNQAASLQMTQTEGETSMDEAFHANGGFTPKQEARRAAISSDLPEVATPQDVSSHLKRLLNIGGTGTASPSGPQAGAPSSSASDPSKSNALLALLRSGSNSGGGQISENGVGMTPQTASAQMPPQHLSPLNHFSNSSQPFPFSSQHAPGPSGQPQPQPQPQSQQRPPTNPFPPLNAGFPPASQASQGPPLDRSFAPNTGMPPFSGYQNAPVPGQPVSALNNQFKPFQYAQSSGPSYQPPQQHVPAPYQQTGDPQFAQPMQNAQGPVVPPASKLPPPKLTSHSLALLSVFKNDTTPTAKPATPAVSQPESGSSATHKPSQHQDHLLSLLKGSSSAQTTTTAAELPAQPVSLPSLPKQILQRPSQGDGKPPAKPANIKKERHEEEALASATVSGPLKTPEFDRAGKPSKKANGTSRKTDKERRTPASPITILSRPQSAKRDSPALAEPVSRPQSQTPVEKAKSPGPSKHFQPQILRRSDKLDLNEILPSRTVAVQELSQNQPAAAEKEVVVPPNRVTQPNFDRRPSQTAAQREVLLSLFGKSPTPQSSTLATKDEPSTGRPAVSPAPSHETSFGSADSGARTGTNRMTSSDNKAFLLGYLEGVAKGQR</sequence>
<dbReference type="FunFam" id="1.10.10.1050:FF:000003">
    <property type="entry name" value="Decapping enzyme Dcp2, putative"/>
    <property type="match status" value="1"/>
</dbReference>
<dbReference type="AlphaFoldDB" id="A0A0F4YP99"/>
<dbReference type="PROSITE" id="PS00893">
    <property type="entry name" value="NUDIX_BOX"/>
    <property type="match status" value="1"/>
</dbReference>
<feature type="compositionally biased region" description="Low complexity" evidence="9">
    <location>
        <begin position="476"/>
        <end position="489"/>
    </location>
</feature>